<dbReference type="RefSeq" id="WP_135677441.1">
    <property type="nucleotide sequence ID" value="NZ_CP038613.1"/>
</dbReference>
<dbReference type="EMBL" id="CP123504">
    <property type="protein sequence ID" value="WGM01947.1"/>
    <property type="molecule type" value="Genomic_DNA"/>
</dbReference>
<keyword evidence="14" id="KW-1185">Reference proteome</keyword>
<dbReference type="EMBL" id="CP123523">
    <property type="protein sequence ID" value="WGM04704.1"/>
    <property type="molecule type" value="Genomic_DNA"/>
</dbReference>
<reference evidence="1 13" key="1">
    <citation type="submission" date="2019-03" db="EMBL/GenBank/DDBJ databases">
        <title>Long-read sequencing reveals hyperdense prophage content in a complex bacterial symbiont genome.</title>
        <authorList>
            <person name="Frost C.L."/>
            <person name="Siozios S."/>
            <person name="Nadal-Jimenez P."/>
            <person name="Brockhurst M.A."/>
            <person name="King K.C."/>
            <person name="Darby A.C."/>
            <person name="Hurst G.D.D."/>
        </authorList>
    </citation>
    <scope>NUCLEOTIDE SEQUENCE [LARGE SCALE GENOMIC DNA]</scope>
    <source>
        <strain evidence="1 13">FIN</strain>
    </source>
</reference>
<evidence type="ECO:0000313" key="3">
    <source>
        <dbReference type="EMBL" id="QBY44448.1"/>
    </source>
</evidence>
<dbReference type="EMBL" id="CP123504">
    <property type="protein sequence ID" value="WGM00662.1"/>
    <property type="molecule type" value="Genomic_DNA"/>
</dbReference>
<dbReference type="AlphaFoldDB" id="A0A4P7KQR2"/>
<proteinExistence type="predicted"/>
<evidence type="ECO:0000313" key="11">
    <source>
        <dbReference type="EMBL" id="WGM06979.1"/>
    </source>
</evidence>
<sequence length="106" mass="12334">MTMNQDVIIARIIAASKDIFACEKAIVTLKDIYHSAIRQYLLKNGDPRAHCGSLSPEKPEYEGVIEHTKPHYRALMKKKRELYNAHRRHRRATQALLKYQSKKSDE</sequence>
<evidence type="ECO:0000313" key="12">
    <source>
        <dbReference type="EMBL" id="WGM09052.1"/>
    </source>
</evidence>
<dbReference type="EMBL" id="CP123523">
    <property type="protein sequence ID" value="WGM06150.1"/>
    <property type="molecule type" value="Genomic_DNA"/>
</dbReference>
<dbReference type="KEGG" id="ans:ArsFIN_14860"/>
<dbReference type="GeneID" id="96878024"/>
<keyword evidence="12" id="KW-0614">Plasmid</keyword>
<organism evidence="1 13">
    <name type="scientific">Arsenophonus nasoniae</name>
    <name type="common">son-killer infecting Nasonia vitripennis</name>
    <dbReference type="NCBI Taxonomy" id="638"/>
    <lineage>
        <taxon>Bacteria</taxon>
        <taxon>Pseudomonadati</taxon>
        <taxon>Pseudomonadota</taxon>
        <taxon>Gammaproteobacteria</taxon>
        <taxon>Enterobacterales</taxon>
        <taxon>Morganellaceae</taxon>
        <taxon>Arsenophonus</taxon>
    </lineage>
</organism>
<dbReference type="EMBL" id="CP123504">
    <property type="protein sequence ID" value="WGM02923.1"/>
    <property type="molecule type" value="Genomic_DNA"/>
</dbReference>
<evidence type="ECO:0000313" key="7">
    <source>
        <dbReference type="EMBL" id="WGM01947.1"/>
    </source>
</evidence>
<dbReference type="EMBL" id="CP038613">
    <property type="protein sequence ID" value="QBY44448.1"/>
    <property type="molecule type" value="Genomic_DNA"/>
</dbReference>
<evidence type="ECO:0000313" key="6">
    <source>
        <dbReference type="EMBL" id="WGM01740.1"/>
    </source>
</evidence>
<dbReference type="KEGG" id="ans:ArsFIN_04780"/>
<evidence type="ECO:0000313" key="9">
    <source>
        <dbReference type="EMBL" id="WGM04704.1"/>
    </source>
</evidence>
<dbReference type="EMBL" id="CP123536">
    <property type="protein sequence ID" value="WGM09052.1"/>
    <property type="molecule type" value="Genomic_DNA"/>
</dbReference>
<dbReference type="Proteomes" id="UP000295134">
    <property type="component" value="Chromosome"/>
</dbReference>
<evidence type="ECO:0000313" key="8">
    <source>
        <dbReference type="EMBL" id="WGM02923.1"/>
    </source>
</evidence>
<evidence type="ECO:0000313" key="4">
    <source>
        <dbReference type="EMBL" id="WGM00402.1"/>
    </source>
</evidence>
<geneLocation type="plasmid" evidence="12 14">
    <name>paNv_CAN13</name>
</geneLocation>
<evidence type="ECO:0000313" key="10">
    <source>
        <dbReference type="EMBL" id="WGM06150.1"/>
    </source>
</evidence>
<dbReference type="KEGG" id="ans:ArsFIN_30340"/>
<evidence type="ECO:0000313" key="13">
    <source>
        <dbReference type="Proteomes" id="UP000295134"/>
    </source>
</evidence>
<dbReference type="EMBL" id="CP123504">
    <property type="protein sequence ID" value="WGM00402.1"/>
    <property type="molecule type" value="Genomic_DNA"/>
</dbReference>
<evidence type="ECO:0000313" key="2">
    <source>
        <dbReference type="EMBL" id="QBY42922.1"/>
    </source>
</evidence>
<dbReference type="EMBL" id="CP123504">
    <property type="protein sequence ID" value="WGM01740.1"/>
    <property type="molecule type" value="Genomic_DNA"/>
</dbReference>
<dbReference type="EMBL" id="CP038613">
    <property type="protein sequence ID" value="QBY42922.1"/>
    <property type="molecule type" value="Genomic_DNA"/>
</dbReference>
<evidence type="ECO:0000313" key="1">
    <source>
        <dbReference type="EMBL" id="QBY41946.1"/>
    </source>
</evidence>
<accession>A0A4P7KQR2</accession>
<gene>
    <name evidence="1" type="ORF">ArsFIN_04780</name>
    <name evidence="2" type="ORF">ArsFIN_14860</name>
    <name evidence="3" type="ORF">ArsFIN_30340</name>
    <name evidence="6" type="ORF">QE210_01015</name>
    <name evidence="7" type="ORF">QE210_02105</name>
    <name evidence="8" type="ORF">QE210_07610</name>
    <name evidence="4" type="ORF">QE210_10990</name>
    <name evidence="5" type="ORF">QE210_12440</name>
    <name evidence="10" type="ORF">QE258_01870</name>
    <name evidence="11" type="ORF">QE258_06790</name>
    <name evidence="9" type="ORF">QE258_13980</name>
    <name evidence="12" type="ORF">QE258_27455</name>
</gene>
<protein>
    <submittedName>
        <fullName evidence="1">Uncharacterized protein</fullName>
    </submittedName>
</protein>
<dbReference type="Proteomes" id="UP001177595">
    <property type="component" value="Chromosome"/>
</dbReference>
<dbReference type="Proteomes" id="UP001177592">
    <property type="component" value="Plasmid paNv_CAN13"/>
</dbReference>
<dbReference type="Proteomes" id="UP001177592">
    <property type="component" value="Chromosome"/>
</dbReference>
<dbReference type="EMBL" id="CP038613">
    <property type="protein sequence ID" value="QBY41946.1"/>
    <property type="molecule type" value="Genomic_DNA"/>
</dbReference>
<reference evidence="4" key="2">
    <citation type="submission" date="2023-04" db="EMBL/GenBank/DDBJ databases">
        <title>Genome dynamics across the evolutionary transition to endosymbiosis.</title>
        <authorList>
            <person name="Siozios S."/>
            <person name="Nadal-Jimenez P."/>
            <person name="Azagi T."/>
            <person name="Sprong H."/>
            <person name="Frost C.L."/>
            <person name="Parratt S.R."/>
            <person name="Taylor G."/>
            <person name="Brettell L."/>
            <person name="Lew K.C."/>
            <person name="Croft L."/>
            <person name="King K.C."/>
            <person name="Brockhurst M.A."/>
            <person name="Hypsa V."/>
            <person name="Novakova E."/>
            <person name="Darby A.C."/>
            <person name="Hurst G.D.D."/>
        </authorList>
    </citation>
    <scope>NUCLEOTIDE SEQUENCE</scope>
    <source>
        <strain evidence="9">ANv_CAN</strain>
        <strain evidence="4">APv</strain>
        <plasmid evidence="12">paNv_CAN13</plasmid>
    </source>
</reference>
<evidence type="ECO:0000313" key="14">
    <source>
        <dbReference type="Proteomes" id="UP001177592"/>
    </source>
</evidence>
<name>A0A4P7KQR2_9GAMM</name>
<dbReference type="EMBL" id="CP123523">
    <property type="protein sequence ID" value="WGM06979.1"/>
    <property type="molecule type" value="Genomic_DNA"/>
</dbReference>
<evidence type="ECO:0000313" key="5">
    <source>
        <dbReference type="EMBL" id="WGM00662.1"/>
    </source>
</evidence>